<name>A0AAJ0GZX4_9PEZI</name>
<proteinExistence type="predicted"/>
<reference evidence="1" key="2">
    <citation type="submission" date="2023-06" db="EMBL/GenBank/DDBJ databases">
        <authorList>
            <consortium name="Lawrence Berkeley National Laboratory"/>
            <person name="Mondo S.J."/>
            <person name="Hensen N."/>
            <person name="Bonometti L."/>
            <person name="Westerberg I."/>
            <person name="Brannstrom I.O."/>
            <person name="Guillou S."/>
            <person name="Cros-Aarteil S."/>
            <person name="Calhoun S."/>
            <person name="Haridas S."/>
            <person name="Kuo A."/>
            <person name="Pangilinan J."/>
            <person name="Riley R."/>
            <person name="Labutti K."/>
            <person name="Andreopoulos B."/>
            <person name="Lipzen A."/>
            <person name="Chen C."/>
            <person name="Yanf M."/>
            <person name="Daum C."/>
            <person name="Ng V."/>
            <person name="Clum A."/>
            <person name="Steindorff A."/>
            <person name="Ohm R."/>
            <person name="Martin F."/>
            <person name="Silar P."/>
            <person name="Natvig D."/>
            <person name="Lalanne C."/>
            <person name="Gautier V."/>
            <person name="Ament-Velasquez S.L."/>
            <person name="Kruys A."/>
            <person name="Hutchinson M.I."/>
            <person name="Powell A.J."/>
            <person name="Barry K."/>
            <person name="Miller A.N."/>
            <person name="Grigoriev I.V."/>
            <person name="Debuchy R."/>
            <person name="Gladieux P."/>
            <person name="Thoren M.H."/>
            <person name="Johannesson H."/>
        </authorList>
    </citation>
    <scope>NUCLEOTIDE SEQUENCE</scope>
    <source>
        <strain evidence="1">CBS 333.67</strain>
    </source>
</reference>
<gene>
    <name evidence="1" type="ORF">B0T15DRAFT_483647</name>
</gene>
<dbReference type="EMBL" id="JAUDZG010000002">
    <property type="protein sequence ID" value="KAK3309232.1"/>
    <property type="molecule type" value="Genomic_DNA"/>
</dbReference>
<dbReference type="GeneID" id="87885005"/>
<organism evidence="1 2">
    <name type="scientific">Chaetomium strumarium</name>
    <dbReference type="NCBI Taxonomy" id="1170767"/>
    <lineage>
        <taxon>Eukaryota</taxon>
        <taxon>Fungi</taxon>
        <taxon>Dikarya</taxon>
        <taxon>Ascomycota</taxon>
        <taxon>Pezizomycotina</taxon>
        <taxon>Sordariomycetes</taxon>
        <taxon>Sordariomycetidae</taxon>
        <taxon>Sordariales</taxon>
        <taxon>Chaetomiaceae</taxon>
        <taxon>Chaetomium</taxon>
    </lineage>
</organism>
<keyword evidence="2" id="KW-1185">Reference proteome</keyword>
<evidence type="ECO:0000313" key="2">
    <source>
        <dbReference type="Proteomes" id="UP001273166"/>
    </source>
</evidence>
<evidence type="ECO:0000313" key="1">
    <source>
        <dbReference type="EMBL" id="KAK3309232.1"/>
    </source>
</evidence>
<dbReference type="AlphaFoldDB" id="A0AAJ0GZX4"/>
<accession>A0AAJ0GZX4</accession>
<sequence>MADWEIAPGRIRVGNGGEAAENIAFSSSYLTQGRAVPVTDGVTFQMLEIQPGANLCWPADEARTRLCSVARGIIRVKLPDNDKTEFPIGPNGMWKVKQGVSCTVANPFYVGAVIHVTTIGEEGY</sequence>
<reference evidence="1" key="1">
    <citation type="journal article" date="2023" name="Mol. Phylogenet. Evol.">
        <title>Genome-scale phylogeny and comparative genomics of the fungal order Sordariales.</title>
        <authorList>
            <person name="Hensen N."/>
            <person name="Bonometti L."/>
            <person name="Westerberg I."/>
            <person name="Brannstrom I.O."/>
            <person name="Guillou S."/>
            <person name="Cros-Aarteil S."/>
            <person name="Calhoun S."/>
            <person name="Haridas S."/>
            <person name="Kuo A."/>
            <person name="Mondo S."/>
            <person name="Pangilinan J."/>
            <person name="Riley R."/>
            <person name="LaButti K."/>
            <person name="Andreopoulos B."/>
            <person name="Lipzen A."/>
            <person name="Chen C."/>
            <person name="Yan M."/>
            <person name="Daum C."/>
            <person name="Ng V."/>
            <person name="Clum A."/>
            <person name="Steindorff A."/>
            <person name="Ohm R.A."/>
            <person name="Martin F."/>
            <person name="Silar P."/>
            <person name="Natvig D.O."/>
            <person name="Lalanne C."/>
            <person name="Gautier V."/>
            <person name="Ament-Velasquez S.L."/>
            <person name="Kruys A."/>
            <person name="Hutchinson M.I."/>
            <person name="Powell A.J."/>
            <person name="Barry K."/>
            <person name="Miller A.N."/>
            <person name="Grigoriev I.V."/>
            <person name="Debuchy R."/>
            <person name="Gladieux P."/>
            <person name="Hiltunen Thoren M."/>
            <person name="Johannesson H."/>
        </authorList>
    </citation>
    <scope>NUCLEOTIDE SEQUENCE</scope>
    <source>
        <strain evidence="1">CBS 333.67</strain>
    </source>
</reference>
<comment type="caution">
    <text evidence="1">The sequence shown here is derived from an EMBL/GenBank/DDBJ whole genome shotgun (WGS) entry which is preliminary data.</text>
</comment>
<protein>
    <submittedName>
        <fullName evidence="1">Uncharacterized protein</fullName>
    </submittedName>
</protein>
<dbReference type="Proteomes" id="UP001273166">
    <property type="component" value="Unassembled WGS sequence"/>
</dbReference>
<dbReference type="RefSeq" id="XP_062725012.1">
    <property type="nucleotide sequence ID" value="XM_062866176.1"/>
</dbReference>